<dbReference type="InterPro" id="IPR036974">
    <property type="entry name" value="PUA_sf"/>
</dbReference>
<dbReference type="InterPro" id="IPR004802">
    <property type="entry name" value="tRNA_PsdUridine_synth_B_fam"/>
</dbReference>
<sequence>MNAVEKLTGYLYQRPPLECAVKRELRLRWIYSIEVLEFYDKTALFIVKCEAGSYIRTLCVHLGLMIGCGVEMGELRRIKSGFITEDSCVTLHDLKDAFYQYRTSGDDSVIRKVVKPLELLLVGLPRIIIKDSSVSSICHGGQLIVKGIYKYDENLEPSKGVVLITAYGEAVALAKSLVYSEETKTMNSGFITKTERVIMERELYPRCWGIMEEYQVYF</sequence>
<dbReference type="AlphaFoldDB" id="A0A1X0QKN6"/>
<dbReference type="SUPFAM" id="SSF88697">
    <property type="entry name" value="PUA domain-like"/>
    <property type="match status" value="1"/>
</dbReference>
<evidence type="ECO:0000313" key="4">
    <source>
        <dbReference type="Proteomes" id="UP000192501"/>
    </source>
</evidence>
<evidence type="ECO:0000313" key="3">
    <source>
        <dbReference type="EMBL" id="ORE00329.1"/>
    </source>
</evidence>
<dbReference type="GO" id="GO:0003723">
    <property type="term" value="F:RNA binding"/>
    <property type="evidence" value="ECO:0007669"/>
    <property type="project" value="InterPro"/>
</dbReference>
<accession>A0A1X0QKN6</accession>
<keyword evidence="1" id="KW-0413">Isomerase</keyword>
<dbReference type="Gene3D" id="2.30.130.10">
    <property type="entry name" value="PUA domain"/>
    <property type="match status" value="1"/>
</dbReference>
<dbReference type="SMART" id="SM00359">
    <property type="entry name" value="PUA"/>
    <property type="match status" value="1"/>
</dbReference>
<organism evidence="3 4">
    <name type="scientific">Hepatospora eriocheir</name>
    <dbReference type="NCBI Taxonomy" id="1081669"/>
    <lineage>
        <taxon>Eukaryota</taxon>
        <taxon>Fungi</taxon>
        <taxon>Fungi incertae sedis</taxon>
        <taxon>Microsporidia</taxon>
        <taxon>Hepatosporidae</taxon>
        <taxon>Hepatospora</taxon>
    </lineage>
</organism>
<dbReference type="GO" id="GO:0031118">
    <property type="term" value="P:rRNA pseudouridine synthesis"/>
    <property type="evidence" value="ECO:0007669"/>
    <property type="project" value="TreeGrafter"/>
</dbReference>
<dbReference type="VEuPathDB" id="MicrosporidiaDB:A0H76_1497"/>
<dbReference type="InterPro" id="IPR015947">
    <property type="entry name" value="PUA-like_sf"/>
</dbReference>
<dbReference type="CDD" id="cd21148">
    <property type="entry name" value="PUA_Cbf5"/>
    <property type="match status" value="1"/>
</dbReference>
<evidence type="ECO:0000259" key="2">
    <source>
        <dbReference type="SMART" id="SM00359"/>
    </source>
</evidence>
<dbReference type="InterPro" id="IPR020103">
    <property type="entry name" value="PsdUridine_synth_cat_dom_sf"/>
</dbReference>
<gene>
    <name evidence="3" type="primary">CBF5</name>
    <name evidence="3" type="ORF">A0H76_1497</name>
</gene>
<dbReference type="GO" id="GO:1990481">
    <property type="term" value="P:mRNA pseudouridine synthesis"/>
    <property type="evidence" value="ECO:0007669"/>
    <property type="project" value="TreeGrafter"/>
</dbReference>
<dbReference type="PROSITE" id="PS50890">
    <property type="entry name" value="PUA"/>
    <property type="match status" value="1"/>
</dbReference>
<dbReference type="Pfam" id="PF01472">
    <property type="entry name" value="PUA"/>
    <property type="match status" value="1"/>
</dbReference>
<feature type="domain" description="PUA" evidence="2">
    <location>
        <begin position="125"/>
        <end position="199"/>
    </location>
</feature>
<dbReference type="InterPro" id="IPR032819">
    <property type="entry name" value="TruB_C"/>
</dbReference>
<dbReference type="SUPFAM" id="SSF55120">
    <property type="entry name" value="Pseudouridine synthase"/>
    <property type="match status" value="1"/>
</dbReference>
<dbReference type="NCBIfam" id="TIGR00425">
    <property type="entry name" value="CBF5"/>
    <property type="match status" value="1"/>
</dbReference>
<dbReference type="PANTHER" id="PTHR23127">
    <property type="entry name" value="CENTROMERE/MICROTUBULE BINDING PROTEIN CBF5"/>
    <property type="match status" value="1"/>
</dbReference>
<evidence type="ECO:0000256" key="1">
    <source>
        <dbReference type="ARBA" id="ARBA00023235"/>
    </source>
</evidence>
<dbReference type="GO" id="GO:0009982">
    <property type="term" value="F:pseudouridine synthase activity"/>
    <property type="evidence" value="ECO:0007669"/>
    <property type="project" value="InterPro"/>
</dbReference>
<name>A0A1X0QKN6_9MICR</name>
<dbReference type="GO" id="GO:0000495">
    <property type="term" value="P:box H/ACA sno(s)RNA 3'-end processing"/>
    <property type="evidence" value="ECO:0007669"/>
    <property type="project" value="TreeGrafter"/>
</dbReference>
<protein>
    <submittedName>
        <fullName evidence="3">CBF5</fullName>
    </submittedName>
</protein>
<dbReference type="Gene3D" id="3.30.2350.10">
    <property type="entry name" value="Pseudouridine synthase"/>
    <property type="match status" value="1"/>
</dbReference>
<proteinExistence type="predicted"/>
<dbReference type="GO" id="GO:0031120">
    <property type="term" value="P:snRNA pseudouridine synthesis"/>
    <property type="evidence" value="ECO:0007669"/>
    <property type="project" value="TreeGrafter"/>
</dbReference>
<dbReference type="EMBL" id="LTAI01000033">
    <property type="protein sequence ID" value="ORE00329.1"/>
    <property type="molecule type" value="Genomic_DNA"/>
</dbReference>
<comment type="caution">
    <text evidence="3">The sequence shown here is derived from an EMBL/GenBank/DDBJ whole genome shotgun (WGS) entry which is preliminary data.</text>
</comment>
<dbReference type="Pfam" id="PF16198">
    <property type="entry name" value="TruB_C_2"/>
    <property type="match status" value="1"/>
</dbReference>
<dbReference type="PANTHER" id="PTHR23127:SF0">
    <property type="entry name" value="H_ACA RIBONUCLEOPROTEIN COMPLEX SUBUNIT DKC1"/>
    <property type="match status" value="1"/>
</dbReference>
<dbReference type="InterPro" id="IPR002478">
    <property type="entry name" value="PUA"/>
</dbReference>
<reference evidence="3 4" key="1">
    <citation type="journal article" date="2017" name="Environ. Microbiol.">
        <title>Decay of the glycolytic pathway and adaptation to intranuclear parasitism within Enterocytozoonidae microsporidia.</title>
        <authorList>
            <person name="Wiredu Boakye D."/>
            <person name="Jaroenlak P."/>
            <person name="Prachumwat A."/>
            <person name="Williams T.A."/>
            <person name="Bateman K.S."/>
            <person name="Itsathitphaisarn O."/>
            <person name="Sritunyalucksana K."/>
            <person name="Paszkiewicz K.H."/>
            <person name="Moore K.A."/>
            <person name="Stentiford G.D."/>
            <person name="Williams B.A."/>
        </authorList>
    </citation>
    <scope>NUCLEOTIDE SEQUENCE [LARGE SCALE GENOMIC DNA]</scope>
    <source>
        <strain evidence="4">canceri</strain>
    </source>
</reference>
<dbReference type="Proteomes" id="UP000192501">
    <property type="component" value="Unassembled WGS sequence"/>
</dbReference>